<dbReference type="Proteomes" id="UP000002030">
    <property type="component" value="Chromosome"/>
</dbReference>
<sequence>MRVRGRGVAPWGRRWSGRVLWALLALGSILLSLRGGQAQAPGKLVPVAEVLDGDTIRVRLNGKEETVRYLYVDTPELHHPQRGEEEFGREAWEANRSLLASGEVGLSFDRQRRDKYGRLLATPMVRSHDGGWVWVTEELARRGLCLAMEVPPNDSGTWRIRAAVAEAKANRRGLWGPSASRGRGYTEGQLKSVAGKLLGRWVRVSLVVRSVSVSRSGGVTIRGDRNFLFVQSYRGVWDFDSIRPGDRLVIWGCLSRSPRGWHVRWVDPAQRME</sequence>
<accession>D1B7E5</accession>
<dbReference type="InterPro" id="IPR035437">
    <property type="entry name" value="SNase_OB-fold_sf"/>
</dbReference>
<dbReference type="AlphaFoldDB" id="D1B7E5"/>
<dbReference type="SUPFAM" id="SSF50199">
    <property type="entry name" value="Staphylococcal nuclease"/>
    <property type="match status" value="1"/>
</dbReference>
<organism evidence="2 3">
    <name type="scientific">Thermanaerovibrio acidaminovorans (strain ATCC 49978 / DSM 6589 / Su883)</name>
    <name type="common">Selenomonas acidaminovorans</name>
    <dbReference type="NCBI Taxonomy" id="525903"/>
    <lineage>
        <taxon>Bacteria</taxon>
        <taxon>Thermotogati</taxon>
        <taxon>Synergistota</taxon>
        <taxon>Synergistia</taxon>
        <taxon>Synergistales</taxon>
        <taxon>Synergistaceae</taxon>
        <taxon>Thermanaerovibrio</taxon>
    </lineage>
</organism>
<dbReference type="STRING" id="525903.Taci_1722"/>
<dbReference type="HOGENOM" id="CLU_046484_4_0_0"/>
<dbReference type="KEGG" id="tai:Taci_1722"/>
<feature type="domain" description="TNase-like" evidence="1">
    <location>
        <begin position="47"/>
        <end position="177"/>
    </location>
</feature>
<dbReference type="OrthoDB" id="4376109at2"/>
<keyword evidence="3" id="KW-1185">Reference proteome</keyword>
<dbReference type="EMBL" id="CP001818">
    <property type="protein sequence ID" value="ACZ19936.1"/>
    <property type="molecule type" value="Genomic_DNA"/>
</dbReference>
<protein>
    <submittedName>
        <fullName evidence="2">Nuclease (SNase domain protein)</fullName>
    </submittedName>
</protein>
<dbReference type="Pfam" id="PF00565">
    <property type="entry name" value="SNase"/>
    <property type="match status" value="1"/>
</dbReference>
<evidence type="ECO:0000313" key="3">
    <source>
        <dbReference type="Proteomes" id="UP000002030"/>
    </source>
</evidence>
<evidence type="ECO:0000259" key="1">
    <source>
        <dbReference type="PROSITE" id="PS50830"/>
    </source>
</evidence>
<dbReference type="SMART" id="SM00318">
    <property type="entry name" value="SNc"/>
    <property type="match status" value="1"/>
</dbReference>
<reference evidence="2 3" key="1">
    <citation type="journal article" date="2009" name="Stand. Genomic Sci.">
        <title>Complete genome sequence of Thermanaerovibrio acidaminovorans type strain (Su883).</title>
        <authorList>
            <person name="Chovatia M."/>
            <person name="Sikorski J."/>
            <person name="Schroder M."/>
            <person name="Lapidus A."/>
            <person name="Nolan M."/>
            <person name="Tice H."/>
            <person name="Glavina Del Rio T."/>
            <person name="Copeland A."/>
            <person name="Cheng J.F."/>
            <person name="Lucas S."/>
            <person name="Chen F."/>
            <person name="Bruce D."/>
            <person name="Goodwin L."/>
            <person name="Pitluck S."/>
            <person name="Ivanova N."/>
            <person name="Mavromatis K."/>
            <person name="Ovchinnikova G."/>
            <person name="Pati A."/>
            <person name="Chen A."/>
            <person name="Palaniappan K."/>
            <person name="Land M."/>
            <person name="Hauser L."/>
            <person name="Chang Y.J."/>
            <person name="Jeffries C.D."/>
            <person name="Chain P."/>
            <person name="Saunders E."/>
            <person name="Detter J.C."/>
            <person name="Brettin T."/>
            <person name="Rohde M."/>
            <person name="Goker M."/>
            <person name="Spring S."/>
            <person name="Bristow J."/>
            <person name="Markowitz V."/>
            <person name="Hugenholtz P."/>
            <person name="Kyrpides N.C."/>
            <person name="Klenk H.P."/>
            <person name="Eisen J.A."/>
        </authorList>
    </citation>
    <scope>NUCLEOTIDE SEQUENCE [LARGE SCALE GENOMIC DNA]</scope>
    <source>
        <strain evidence="3">ATCC 49978 / DSM 6589 / Su883</strain>
    </source>
</reference>
<name>D1B7E5_THEAS</name>
<evidence type="ECO:0000313" key="2">
    <source>
        <dbReference type="EMBL" id="ACZ19936.1"/>
    </source>
</evidence>
<dbReference type="InterPro" id="IPR016071">
    <property type="entry name" value="Staphylococal_nuclease_OB-fold"/>
</dbReference>
<proteinExistence type="predicted"/>
<dbReference type="PROSITE" id="PS50830">
    <property type="entry name" value="TNASE_3"/>
    <property type="match status" value="1"/>
</dbReference>
<dbReference type="eggNOG" id="COG1525">
    <property type="taxonomic scope" value="Bacteria"/>
</dbReference>
<dbReference type="EnsemblBacteria" id="ACZ19936">
    <property type="protein sequence ID" value="ACZ19936"/>
    <property type="gene ID" value="Taci_1722"/>
</dbReference>
<gene>
    <name evidence="2" type="ordered locus">Taci_1722</name>
</gene>
<dbReference type="Gene3D" id="2.40.50.90">
    <property type="match status" value="1"/>
</dbReference>